<gene>
    <name evidence="2" type="ORF">M6D89_08235</name>
</gene>
<dbReference type="InterPro" id="IPR022604">
    <property type="entry name" value="DUF2955"/>
</dbReference>
<keyword evidence="1" id="KW-0812">Transmembrane</keyword>
<dbReference type="EMBL" id="JAMFTH010000001">
    <property type="protein sequence ID" value="MCP8899279.1"/>
    <property type="molecule type" value="Genomic_DNA"/>
</dbReference>
<feature type="transmembrane region" description="Helical" evidence="1">
    <location>
        <begin position="235"/>
        <end position="256"/>
    </location>
</feature>
<comment type="caution">
    <text evidence="2">The sequence shown here is derived from an EMBL/GenBank/DDBJ whole genome shotgun (WGS) entry which is preliminary data.</text>
</comment>
<feature type="transmembrane region" description="Helical" evidence="1">
    <location>
        <begin position="92"/>
        <end position="111"/>
    </location>
</feature>
<sequence>MRALARFFARSHRPPMPLAARRTYRLAITTSVVLAAAYGWGLALPFLAPLFVVILSAKPAPPPGPKQLLMLLIAVMVSLGVGIFIGPLLQHAPLPALMIIVAGLFVSNRIAMLPGKAAIGTLLAMGLTVIPAASSISTALASALISTLVVGIAMAVVGQWLVYPFFPEDPSPSPAPAPDSPAELRWLAWRATAIVMPAFVLTLTNPALYLPLTIKSILLGREVSQSRLRESSREMIGSTLLGGLFAVVVWSCLSLAVSLWFYFAWMLLACLLFASGAYGVRRTRFKSSFWVASMTTMIILLGAAVQDSANGKDVYQAFWVRIALFLAVAVYASLSMALLEHWRGTRKHVKESVC</sequence>
<feature type="transmembrane region" description="Helical" evidence="1">
    <location>
        <begin position="186"/>
        <end position="214"/>
    </location>
</feature>
<feature type="transmembrane region" description="Helical" evidence="1">
    <location>
        <begin position="318"/>
        <end position="339"/>
    </location>
</feature>
<feature type="transmembrane region" description="Helical" evidence="1">
    <location>
        <begin position="67"/>
        <end position="85"/>
    </location>
</feature>
<evidence type="ECO:0000256" key="1">
    <source>
        <dbReference type="SAM" id="Phobius"/>
    </source>
</evidence>
<keyword evidence="1" id="KW-0472">Membrane</keyword>
<feature type="transmembrane region" description="Helical" evidence="1">
    <location>
        <begin position="287"/>
        <end position="306"/>
    </location>
</feature>
<organism evidence="2 3">
    <name type="scientific">Gilvimarinus xylanilyticus</name>
    <dbReference type="NCBI Taxonomy" id="2944139"/>
    <lineage>
        <taxon>Bacteria</taxon>
        <taxon>Pseudomonadati</taxon>
        <taxon>Pseudomonadota</taxon>
        <taxon>Gammaproteobacteria</taxon>
        <taxon>Cellvibrionales</taxon>
        <taxon>Cellvibrionaceae</taxon>
        <taxon>Gilvimarinus</taxon>
    </lineage>
</organism>
<feature type="transmembrane region" description="Helical" evidence="1">
    <location>
        <begin position="143"/>
        <end position="166"/>
    </location>
</feature>
<feature type="transmembrane region" description="Helical" evidence="1">
    <location>
        <begin position="262"/>
        <end position="280"/>
    </location>
</feature>
<reference evidence="2" key="2">
    <citation type="submission" date="2023-01" db="EMBL/GenBank/DDBJ databases">
        <title>Gilvimarinus xylanilyticus HB14 isolated from Caulerpa lentillifera aquaculture base in Hainan, China.</title>
        <authorList>
            <person name="Zhang Y.-J."/>
        </authorList>
    </citation>
    <scope>NUCLEOTIDE SEQUENCE</scope>
    <source>
        <strain evidence="2">HB14</strain>
    </source>
</reference>
<keyword evidence="1" id="KW-1133">Transmembrane helix</keyword>
<evidence type="ECO:0000313" key="2">
    <source>
        <dbReference type="EMBL" id="MCP8899279.1"/>
    </source>
</evidence>
<dbReference type="RefSeq" id="WP_253967532.1">
    <property type="nucleotide sequence ID" value="NZ_JAMFTH010000001.1"/>
</dbReference>
<evidence type="ECO:0000313" key="3">
    <source>
        <dbReference type="Proteomes" id="UP001139319"/>
    </source>
</evidence>
<name>A0A9X2KTI1_9GAMM</name>
<accession>A0A9X2KTI1</accession>
<protein>
    <submittedName>
        <fullName evidence="2">DUF2955 domain-containing protein</fullName>
    </submittedName>
</protein>
<proteinExistence type="predicted"/>
<reference evidence="2" key="1">
    <citation type="submission" date="2022-05" db="EMBL/GenBank/DDBJ databases">
        <authorList>
            <person name="Sun H.-N."/>
        </authorList>
    </citation>
    <scope>NUCLEOTIDE SEQUENCE</scope>
    <source>
        <strain evidence="2">HB14</strain>
    </source>
</reference>
<dbReference type="Proteomes" id="UP001139319">
    <property type="component" value="Unassembled WGS sequence"/>
</dbReference>
<dbReference type="AlphaFoldDB" id="A0A9X2KTI1"/>
<feature type="transmembrane region" description="Helical" evidence="1">
    <location>
        <begin position="26"/>
        <end position="55"/>
    </location>
</feature>
<keyword evidence="3" id="KW-1185">Reference proteome</keyword>
<dbReference type="Pfam" id="PF11168">
    <property type="entry name" value="DUF2955"/>
    <property type="match status" value="1"/>
</dbReference>
<feature type="transmembrane region" description="Helical" evidence="1">
    <location>
        <begin position="117"/>
        <end position="136"/>
    </location>
</feature>